<organism evidence="1 2">
    <name type="scientific">Commensalibacter nepenthis</name>
    <dbReference type="NCBI Taxonomy" id="3043872"/>
    <lineage>
        <taxon>Bacteria</taxon>
        <taxon>Pseudomonadati</taxon>
        <taxon>Pseudomonadota</taxon>
        <taxon>Alphaproteobacteria</taxon>
        <taxon>Acetobacterales</taxon>
        <taxon>Acetobacteraceae</taxon>
    </lineage>
</organism>
<dbReference type="RefSeq" id="WP_281461778.1">
    <property type="nucleotide sequence ID" value="NZ_JASBAN010000001.1"/>
</dbReference>
<dbReference type="Proteomes" id="UP001431775">
    <property type="component" value="Unassembled WGS sequence"/>
</dbReference>
<name>A0ABT6Q5D5_9PROT</name>
<keyword evidence="2" id="KW-1185">Reference proteome</keyword>
<accession>A0ABT6Q5D5</accession>
<dbReference type="EMBL" id="JASBAN010000001">
    <property type="protein sequence ID" value="MDI2112105.1"/>
    <property type="molecule type" value="Genomic_DNA"/>
</dbReference>
<reference evidence="1" key="1">
    <citation type="submission" date="2023-05" db="EMBL/GenBank/DDBJ databases">
        <title>Whole genome sequence of Commensalibacter sp.</title>
        <authorList>
            <person name="Charoenyingcharoen P."/>
            <person name="Yukphan P."/>
        </authorList>
    </citation>
    <scope>NUCLEOTIDE SEQUENCE</scope>
    <source>
        <strain evidence="1">TBRC 10068</strain>
    </source>
</reference>
<evidence type="ECO:0000313" key="1">
    <source>
        <dbReference type="EMBL" id="MDI2112105.1"/>
    </source>
</evidence>
<comment type="caution">
    <text evidence="1">The sequence shown here is derived from an EMBL/GenBank/DDBJ whole genome shotgun (WGS) entry which is preliminary data.</text>
</comment>
<sequence>MVLSIPVYNNAFQIENPKTLPIEVFFYMNETALVEARGYQDYHDTVGFDVFIVKLDLDATIGLVTYIYNKLDQTDAYNQAS</sequence>
<proteinExistence type="predicted"/>
<evidence type="ECO:0000313" key="2">
    <source>
        <dbReference type="Proteomes" id="UP001431775"/>
    </source>
</evidence>
<protein>
    <submittedName>
        <fullName evidence="1">Uncharacterized protein</fullName>
    </submittedName>
</protein>
<gene>
    <name evidence="1" type="ORF">QJV33_02175</name>
</gene>